<dbReference type="AlphaFoldDB" id="A0A6L2NKS0"/>
<proteinExistence type="predicted"/>
<dbReference type="EMBL" id="BKCJ010009420">
    <property type="protein sequence ID" value="GEU86881.1"/>
    <property type="molecule type" value="Genomic_DNA"/>
</dbReference>
<organism evidence="1">
    <name type="scientific">Tanacetum cinerariifolium</name>
    <name type="common">Dalmatian daisy</name>
    <name type="synonym">Chrysanthemum cinerariifolium</name>
    <dbReference type="NCBI Taxonomy" id="118510"/>
    <lineage>
        <taxon>Eukaryota</taxon>
        <taxon>Viridiplantae</taxon>
        <taxon>Streptophyta</taxon>
        <taxon>Embryophyta</taxon>
        <taxon>Tracheophyta</taxon>
        <taxon>Spermatophyta</taxon>
        <taxon>Magnoliopsida</taxon>
        <taxon>eudicotyledons</taxon>
        <taxon>Gunneridae</taxon>
        <taxon>Pentapetalae</taxon>
        <taxon>asterids</taxon>
        <taxon>campanulids</taxon>
        <taxon>Asterales</taxon>
        <taxon>Asteraceae</taxon>
        <taxon>Asteroideae</taxon>
        <taxon>Anthemideae</taxon>
        <taxon>Anthemidinae</taxon>
        <taxon>Tanacetum</taxon>
    </lineage>
</organism>
<sequence>MEAVIPVETGMPSLRCAEVDQVMNDETCYYLDVLEEEREKATIREARIKEKMEKYYNAKVCSMAFKPGDFVYHRNEATHAKEGGKLGLKWEGPYEVAKALGRGAYKIRNENGDILLWKWNVQDLKKCYL</sequence>
<dbReference type="PANTHER" id="PTHR48475">
    <property type="entry name" value="RIBONUCLEASE H"/>
    <property type="match status" value="1"/>
</dbReference>
<gene>
    <name evidence="1" type="ORF">Tci_058859</name>
</gene>
<comment type="caution">
    <text evidence="1">The sequence shown here is derived from an EMBL/GenBank/DDBJ whole genome shotgun (WGS) entry which is preliminary data.</text>
</comment>
<keyword evidence="1" id="KW-0695">RNA-directed DNA polymerase</keyword>
<reference evidence="1" key="1">
    <citation type="journal article" date="2019" name="Sci. Rep.">
        <title>Draft genome of Tanacetum cinerariifolium, the natural source of mosquito coil.</title>
        <authorList>
            <person name="Yamashiro T."/>
            <person name="Shiraishi A."/>
            <person name="Satake H."/>
            <person name="Nakayama K."/>
        </authorList>
    </citation>
    <scope>NUCLEOTIDE SEQUENCE</scope>
</reference>
<dbReference type="GO" id="GO:0003964">
    <property type="term" value="F:RNA-directed DNA polymerase activity"/>
    <property type="evidence" value="ECO:0007669"/>
    <property type="project" value="UniProtKB-KW"/>
</dbReference>
<protein>
    <submittedName>
        <fullName evidence="1">Reverse transcriptase domain-containing protein</fullName>
    </submittedName>
</protein>
<accession>A0A6L2NKS0</accession>
<dbReference type="PANTHER" id="PTHR48475:SF1">
    <property type="entry name" value="RNASE H TYPE-1 DOMAIN-CONTAINING PROTEIN"/>
    <property type="match status" value="1"/>
</dbReference>
<keyword evidence="1" id="KW-0808">Transferase</keyword>
<keyword evidence="1" id="KW-0548">Nucleotidyltransferase</keyword>
<name>A0A6L2NKS0_TANCI</name>
<evidence type="ECO:0000313" key="1">
    <source>
        <dbReference type="EMBL" id="GEU86881.1"/>
    </source>
</evidence>